<sequence length="179" mass="20506">MVIKGPLKVTTGLKELQICQRYSSVMFRRLTCKTLISSIMAMNFGVLLPIFFEWWLAKEKFSTIETFIISSFPGDKEGYYMFYFDHMASLIPVAALRDAKQTKDGVDEEIASLWSELKHITLHEKVVLKRCWLVRYWGLATQHGIYADIAVSKHEYWSSLAPLPFEVVISAGQKAKEGC</sequence>
<dbReference type="Proteomes" id="UP001060215">
    <property type="component" value="Chromosome 11"/>
</dbReference>
<protein>
    <submittedName>
        <fullName evidence="1">Coiled-coil domain-containing protein SCD2</fullName>
    </submittedName>
</protein>
<evidence type="ECO:0000313" key="2">
    <source>
        <dbReference type="Proteomes" id="UP001060215"/>
    </source>
</evidence>
<comment type="caution">
    <text evidence="1">The sequence shown here is derived from an EMBL/GenBank/DDBJ whole genome shotgun (WGS) entry which is preliminary data.</text>
</comment>
<dbReference type="EMBL" id="CM045768">
    <property type="protein sequence ID" value="KAI7983206.1"/>
    <property type="molecule type" value="Genomic_DNA"/>
</dbReference>
<keyword evidence="2" id="KW-1185">Reference proteome</keyword>
<organism evidence="1 2">
    <name type="scientific">Camellia lanceoleosa</name>
    <dbReference type="NCBI Taxonomy" id="1840588"/>
    <lineage>
        <taxon>Eukaryota</taxon>
        <taxon>Viridiplantae</taxon>
        <taxon>Streptophyta</taxon>
        <taxon>Embryophyta</taxon>
        <taxon>Tracheophyta</taxon>
        <taxon>Spermatophyta</taxon>
        <taxon>Magnoliopsida</taxon>
        <taxon>eudicotyledons</taxon>
        <taxon>Gunneridae</taxon>
        <taxon>Pentapetalae</taxon>
        <taxon>asterids</taxon>
        <taxon>Ericales</taxon>
        <taxon>Theaceae</taxon>
        <taxon>Camellia</taxon>
    </lineage>
</organism>
<gene>
    <name evidence="1" type="ORF">LOK49_LG15G01716</name>
</gene>
<reference evidence="1 2" key="1">
    <citation type="journal article" date="2022" name="Plant J.">
        <title>Chromosome-level genome of Camellia lanceoleosa provides a valuable resource for understanding genome evolution and self-incompatibility.</title>
        <authorList>
            <person name="Gong W."/>
            <person name="Xiao S."/>
            <person name="Wang L."/>
            <person name="Liao Z."/>
            <person name="Chang Y."/>
            <person name="Mo W."/>
            <person name="Hu G."/>
            <person name="Li W."/>
            <person name="Zhao G."/>
            <person name="Zhu H."/>
            <person name="Hu X."/>
            <person name="Ji K."/>
            <person name="Xiang X."/>
            <person name="Song Q."/>
            <person name="Yuan D."/>
            <person name="Jin S."/>
            <person name="Zhang L."/>
        </authorList>
    </citation>
    <scope>NUCLEOTIDE SEQUENCE [LARGE SCALE GENOMIC DNA]</scope>
    <source>
        <strain evidence="1">SQ_2022a</strain>
    </source>
</reference>
<name>A0ACC0F560_9ERIC</name>
<evidence type="ECO:0000313" key="1">
    <source>
        <dbReference type="EMBL" id="KAI7983206.1"/>
    </source>
</evidence>
<accession>A0ACC0F560</accession>
<proteinExistence type="predicted"/>